<evidence type="ECO:0000313" key="2">
    <source>
        <dbReference type="Proteomes" id="UP000289856"/>
    </source>
</evidence>
<dbReference type="Proteomes" id="UP000289856">
    <property type="component" value="Chromosome"/>
</dbReference>
<dbReference type="SUPFAM" id="SSF48576">
    <property type="entry name" value="Terpenoid synthases"/>
    <property type="match status" value="1"/>
</dbReference>
<reference evidence="1 2" key="1">
    <citation type="submission" date="2019-01" db="EMBL/GenBank/DDBJ databases">
        <title>Complete genome sequence of Cohnella hallensis HS21 isolated from Korean fir (Abies koreana) rhizospheric soil.</title>
        <authorList>
            <person name="Jiang L."/>
            <person name="Kang S.W."/>
            <person name="Kim S."/>
            <person name="Jung J."/>
            <person name="Kim C.Y."/>
            <person name="Kim D.H."/>
            <person name="Kim S.W."/>
            <person name="Lee J."/>
        </authorList>
    </citation>
    <scope>NUCLEOTIDE SEQUENCE [LARGE SCALE GENOMIC DNA]</scope>
    <source>
        <strain evidence="1 2">HS21</strain>
    </source>
</reference>
<dbReference type="OrthoDB" id="2645648at2"/>
<sequence>MNWNEAYRSEIELIFEKAAAETALFPAPLNELGLALLAKLNPLQSNTGTNYISFLLPFWLQEQTASPDDLCRDLAIGNVFAMIHFFLIDDVMDAGAGLNKVDIRESLVLGQLFQGLFQQYYRRHFKADSALWTYYQAYMEDWALAVSQEGKQPAEPRNPAQLARKSAPVKLCAIGMLLLSEQEERIPDLEEAVELILATLQLSDDWADWREDLAEESCNAFLTIVREQIALPSNLALNEQRVKQAIYHTNALNCLVEIVDNHRQRLSNITYLPSVLFDFQEFIRVGLRKEASDAEEITNKLASGGGLFYYLSNSTNK</sequence>
<dbReference type="EMBL" id="AP019400">
    <property type="protein sequence ID" value="BBI36423.1"/>
    <property type="molecule type" value="Genomic_DNA"/>
</dbReference>
<organism evidence="1 2">
    <name type="scientific">Cohnella abietis</name>
    <dbReference type="NCBI Taxonomy" id="2507935"/>
    <lineage>
        <taxon>Bacteria</taxon>
        <taxon>Bacillati</taxon>
        <taxon>Bacillota</taxon>
        <taxon>Bacilli</taxon>
        <taxon>Bacillales</taxon>
        <taxon>Paenibacillaceae</taxon>
        <taxon>Cohnella</taxon>
    </lineage>
</organism>
<gene>
    <name evidence="1" type="ORF">KCTCHS21_58220</name>
</gene>
<dbReference type="AlphaFoldDB" id="A0A3T1DEA5"/>
<evidence type="ECO:0000313" key="1">
    <source>
        <dbReference type="EMBL" id="BBI36423.1"/>
    </source>
</evidence>
<name>A0A3T1DEA5_9BACL</name>
<protein>
    <submittedName>
        <fullName evidence="1">Uncharacterized protein</fullName>
    </submittedName>
</protein>
<keyword evidence="2" id="KW-1185">Reference proteome</keyword>
<dbReference type="InterPro" id="IPR008949">
    <property type="entry name" value="Isoprenoid_synthase_dom_sf"/>
</dbReference>
<dbReference type="Gene3D" id="1.10.600.10">
    <property type="entry name" value="Farnesyl Diphosphate Synthase"/>
    <property type="match status" value="1"/>
</dbReference>
<proteinExistence type="predicted"/>
<dbReference type="RefSeq" id="WP_130615890.1">
    <property type="nucleotide sequence ID" value="NZ_AP019400.1"/>
</dbReference>
<accession>A0A3T1DEA5</accession>
<dbReference type="KEGG" id="cohn:KCTCHS21_58220"/>